<accession>A0ABT9E4D3</accession>
<dbReference type="InterPro" id="IPR012334">
    <property type="entry name" value="Pectin_lyas_fold"/>
</dbReference>
<proteinExistence type="predicted"/>
<dbReference type="RefSeq" id="WP_305105898.1">
    <property type="nucleotide sequence ID" value="NZ_JAUTWS010000023.1"/>
</dbReference>
<dbReference type="SUPFAM" id="SSF51126">
    <property type="entry name" value="Pectin lyase-like"/>
    <property type="match status" value="1"/>
</dbReference>
<gene>
    <name evidence="2" type="ORF">Q7A36_21995</name>
</gene>
<protein>
    <submittedName>
        <fullName evidence="2">Uncharacterized protein</fullName>
    </submittedName>
</protein>
<dbReference type="EMBL" id="JAUTWS010000023">
    <property type="protein sequence ID" value="MDO9711040.1"/>
    <property type="molecule type" value="Genomic_DNA"/>
</dbReference>
<evidence type="ECO:0000313" key="2">
    <source>
        <dbReference type="EMBL" id="MDO9711040.1"/>
    </source>
</evidence>
<organism evidence="2 3">
    <name type="scientific">Paracraurococcus lichenis</name>
    <dbReference type="NCBI Taxonomy" id="3064888"/>
    <lineage>
        <taxon>Bacteria</taxon>
        <taxon>Pseudomonadati</taxon>
        <taxon>Pseudomonadota</taxon>
        <taxon>Alphaproteobacteria</taxon>
        <taxon>Acetobacterales</taxon>
        <taxon>Roseomonadaceae</taxon>
        <taxon>Paracraurococcus</taxon>
    </lineage>
</organism>
<dbReference type="InterPro" id="IPR011050">
    <property type="entry name" value="Pectin_lyase_fold/virulence"/>
</dbReference>
<evidence type="ECO:0000256" key="1">
    <source>
        <dbReference type="SAM" id="MobiDB-lite"/>
    </source>
</evidence>
<dbReference type="Proteomes" id="UP001243009">
    <property type="component" value="Unassembled WGS sequence"/>
</dbReference>
<reference evidence="2 3" key="1">
    <citation type="submission" date="2023-08" db="EMBL/GenBank/DDBJ databases">
        <title>The draft genome sequence of Paracraurococcus sp. LOR1-02.</title>
        <authorList>
            <person name="Kingkaew E."/>
            <person name="Tanasupawat S."/>
        </authorList>
    </citation>
    <scope>NUCLEOTIDE SEQUENCE [LARGE SCALE GENOMIC DNA]</scope>
    <source>
        <strain evidence="2 3">LOR1-02</strain>
    </source>
</reference>
<comment type="caution">
    <text evidence="2">The sequence shown here is derived from an EMBL/GenBank/DDBJ whole genome shotgun (WGS) entry which is preliminary data.</text>
</comment>
<keyword evidence="3" id="KW-1185">Reference proteome</keyword>
<evidence type="ECO:0000313" key="3">
    <source>
        <dbReference type="Proteomes" id="UP001243009"/>
    </source>
</evidence>
<dbReference type="Gene3D" id="2.160.20.10">
    <property type="entry name" value="Single-stranded right-handed beta-helix, Pectin lyase-like"/>
    <property type="match status" value="1"/>
</dbReference>
<feature type="region of interest" description="Disordered" evidence="1">
    <location>
        <begin position="1"/>
        <end position="25"/>
    </location>
</feature>
<sequence length="355" mass="36783">MVHKIDSSTAVSVMPTPGAAGTPGWFTDGNPALGIAGTVVTADWLNAQQAEILNVLTAAGITPDKTKQNQLLTAIQTLAGSGSGSGSSSGGRTVLTTSLYIYVDATSGNDTNPGTSAAPLYTLQKAWDMICANYDCAFFDVYIWVRNGYYSAGITSTYKPMNARRVFIAGNSGYAPSAVITVSQGNCFNFTFGGQIWISSLTLQATGSPTGGTGCALRANKGTSIYYDNVRFNSCGTAHLYADSTGQIDALRSDYGAASFEIIGGAPCFAYAENSGSIYLSNSSCTVTNTPNFSTAFVCGYYNSNIVAGSFSYSGTATGVRYLMYFNSVCNTAGGGTGYFPGTGGGTLYTGGQYA</sequence>
<name>A0ABT9E4D3_9PROT</name>